<keyword evidence="4 6" id="KW-1133">Transmembrane helix</keyword>
<feature type="transmembrane region" description="Helical" evidence="6">
    <location>
        <begin position="15"/>
        <end position="38"/>
    </location>
</feature>
<keyword evidence="3 6" id="KW-0812">Transmembrane</keyword>
<dbReference type="Proteomes" id="UP000002257">
    <property type="component" value="Chromosome"/>
</dbReference>
<dbReference type="RefSeq" id="WP_012590258.1">
    <property type="nucleotide sequence ID" value="NC_011666.1"/>
</dbReference>
<evidence type="ECO:0000256" key="3">
    <source>
        <dbReference type="ARBA" id="ARBA00022692"/>
    </source>
</evidence>
<dbReference type="OrthoDB" id="9806824at2"/>
<keyword evidence="9" id="KW-1185">Reference proteome</keyword>
<feature type="domain" description="Glycosyltransferase 2-like" evidence="7">
    <location>
        <begin position="150"/>
        <end position="361"/>
    </location>
</feature>
<dbReference type="STRING" id="395965.Msil_1219"/>
<dbReference type="Gene3D" id="3.90.550.10">
    <property type="entry name" value="Spore Coat Polysaccharide Biosynthesis Protein SpsA, Chain A"/>
    <property type="match status" value="1"/>
</dbReference>
<dbReference type="InterPro" id="IPR029044">
    <property type="entry name" value="Nucleotide-diphossugar_trans"/>
</dbReference>
<dbReference type="GO" id="GO:0016757">
    <property type="term" value="F:glycosyltransferase activity"/>
    <property type="evidence" value="ECO:0007669"/>
    <property type="project" value="TreeGrafter"/>
</dbReference>
<dbReference type="KEGG" id="msl:Msil_1219"/>
<dbReference type="EMBL" id="CP001280">
    <property type="protein sequence ID" value="ACK50188.1"/>
    <property type="molecule type" value="Genomic_DNA"/>
</dbReference>
<proteinExistence type="predicted"/>
<dbReference type="HOGENOM" id="CLU_012856_4_1_5"/>
<feature type="transmembrane region" description="Helical" evidence="6">
    <location>
        <begin position="389"/>
        <end position="408"/>
    </location>
</feature>
<evidence type="ECO:0000313" key="8">
    <source>
        <dbReference type="EMBL" id="ACK50188.1"/>
    </source>
</evidence>
<feature type="transmembrane region" description="Helical" evidence="6">
    <location>
        <begin position="317"/>
        <end position="342"/>
    </location>
</feature>
<evidence type="ECO:0000313" key="9">
    <source>
        <dbReference type="Proteomes" id="UP000002257"/>
    </source>
</evidence>
<evidence type="ECO:0000256" key="5">
    <source>
        <dbReference type="ARBA" id="ARBA00023136"/>
    </source>
</evidence>
<evidence type="ECO:0000256" key="4">
    <source>
        <dbReference type="ARBA" id="ARBA00022989"/>
    </source>
</evidence>
<dbReference type="SUPFAM" id="SSF53448">
    <property type="entry name" value="Nucleotide-diphospho-sugar transferases"/>
    <property type="match status" value="1"/>
</dbReference>
<accession>B8EPI3</accession>
<sequence length="439" mass="47908">MTLIDFLTLLSDTALAISVAGLIFVAGGFLALIGINIFERLRGRKLGRPLRHLILTDADLPHVLVQIPVFNEPETVIGALRSASALDWPRDRLHIQLLDDSFDETSAIAARVIGELHDRGFNVAHLRRGDRSGYKAGALAAGLAHSSAPYIAVLDVDFRPPANWLRKIMPALIADPKASFIQSRCEFANASSNWLTRAQGLMLDAHYVLEQATRYRAGWLFQFNGTAGVWRRSAINAAGGWSSDSLCEDLDLTVRAEIAGWHGLFSMDPPVPGLVPDKVKHWRVQQRRWSNGFVQVARKLLKQVWTSDWTLRRKASALLLILVQTFYPCAAVALGALTASIFLRSGDATAYLPVINVIGALIAMVAIGMTLTPYILLQRGSATRYVATLASLTPLMIFVSLSNAPSILKTVFGAADTWTRTPKALTVPLAAPGDPLGRF</sequence>
<dbReference type="eggNOG" id="COG1215">
    <property type="taxonomic scope" value="Bacteria"/>
</dbReference>
<comment type="subcellular location">
    <subcellularLocation>
        <location evidence="1">Golgi apparatus membrane</location>
        <topology evidence="1">Multi-pass membrane protein</topology>
    </subcellularLocation>
</comment>
<feature type="transmembrane region" description="Helical" evidence="6">
    <location>
        <begin position="354"/>
        <end position="377"/>
    </location>
</feature>
<keyword evidence="5 6" id="KW-0472">Membrane</keyword>
<evidence type="ECO:0000259" key="7">
    <source>
        <dbReference type="Pfam" id="PF13632"/>
    </source>
</evidence>
<keyword evidence="2 8" id="KW-0808">Transferase</keyword>
<dbReference type="PANTHER" id="PTHR32044">
    <property type="entry name" value="GLUCOMANNAN 4-BETA-MANNOSYLTRANSFERASE 9"/>
    <property type="match status" value="1"/>
</dbReference>
<evidence type="ECO:0000256" key="2">
    <source>
        <dbReference type="ARBA" id="ARBA00022679"/>
    </source>
</evidence>
<protein>
    <submittedName>
        <fullName evidence="8">Glycosyl transferase family 2</fullName>
    </submittedName>
</protein>
<organism evidence="8 9">
    <name type="scientific">Methylocella silvestris (strain DSM 15510 / CIP 108128 / LMG 27833 / NCIMB 13906 / BL2)</name>
    <dbReference type="NCBI Taxonomy" id="395965"/>
    <lineage>
        <taxon>Bacteria</taxon>
        <taxon>Pseudomonadati</taxon>
        <taxon>Pseudomonadota</taxon>
        <taxon>Alphaproteobacteria</taxon>
        <taxon>Hyphomicrobiales</taxon>
        <taxon>Beijerinckiaceae</taxon>
        <taxon>Methylocella</taxon>
    </lineage>
</organism>
<dbReference type="AlphaFoldDB" id="B8EPI3"/>
<name>B8EPI3_METSB</name>
<dbReference type="PANTHER" id="PTHR32044:SF80">
    <property type="entry name" value="XYLOGLUCAN GLYCOSYLTRANSFERASE 2-RELATED"/>
    <property type="match status" value="1"/>
</dbReference>
<dbReference type="InterPro" id="IPR001173">
    <property type="entry name" value="Glyco_trans_2-like"/>
</dbReference>
<evidence type="ECO:0000256" key="6">
    <source>
        <dbReference type="SAM" id="Phobius"/>
    </source>
</evidence>
<evidence type="ECO:0000256" key="1">
    <source>
        <dbReference type="ARBA" id="ARBA00004653"/>
    </source>
</evidence>
<gene>
    <name evidence="8" type="ordered locus">Msil_1219</name>
</gene>
<reference evidence="8 9" key="1">
    <citation type="journal article" date="2010" name="J. Bacteriol.">
        <title>Complete genome sequence of the aerobic facultative methanotroph Methylocella silvestris BL2.</title>
        <authorList>
            <person name="Chen Y."/>
            <person name="Crombie A."/>
            <person name="Rahman M.T."/>
            <person name="Dedysh S.N."/>
            <person name="Liesack W."/>
            <person name="Stott M.B."/>
            <person name="Alam M."/>
            <person name="Theisen A.R."/>
            <person name="Murrell J.C."/>
            <person name="Dunfield P.F."/>
        </authorList>
    </citation>
    <scope>NUCLEOTIDE SEQUENCE [LARGE SCALE GENOMIC DNA]</scope>
    <source>
        <strain evidence="9">DSM 15510 / CIP 108128 / LMG 27833 / NCIMB 13906 / BL2</strain>
    </source>
</reference>
<dbReference type="Pfam" id="PF13632">
    <property type="entry name" value="Glyco_trans_2_3"/>
    <property type="match status" value="1"/>
</dbReference>
<dbReference type="CAZy" id="GT2">
    <property type="family name" value="Glycosyltransferase Family 2"/>
</dbReference>